<dbReference type="GO" id="GO:0003712">
    <property type="term" value="F:transcription coregulator activity"/>
    <property type="evidence" value="ECO:0007669"/>
    <property type="project" value="InterPro"/>
</dbReference>
<evidence type="ECO:0000256" key="1">
    <source>
        <dbReference type="SAM" id="MobiDB-lite"/>
    </source>
</evidence>
<keyword evidence="3" id="KW-1185">Reference proteome</keyword>
<evidence type="ECO:0000313" key="3">
    <source>
        <dbReference type="Proteomes" id="UP000738359"/>
    </source>
</evidence>
<feature type="compositionally biased region" description="Low complexity" evidence="1">
    <location>
        <begin position="297"/>
        <end position="306"/>
    </location>
</feature>
<dbReference type="GO" id="GO:0006357">
    <property type="term" value="P:regulation of transcription by RNA polymerase II"/>
    <property type="evidence" value="ECO:0007669"/>
    <property type="project" value="InterPro"/>
</dbReference>
<dbReference type="Proteomes" id="UP000738359">
    <property type="component" value="Unassembled WGS sequence"/>
</dbReference>
<name>A0A9P6IRL1_MORAP</name>
<gene>
    <name evidence="2" type="ORF">BGZ70_003910</name>
</gene>
<accession>A0A9P6IRL1</accession>
<feature type="region of interest" description="Disordered" evidence="1">
    <location>
        <begin position="142"/>
        <end position="234"/>
    </location>
</feature>
<feature type="compositionally biased region" description="Polar residues" evidence="1">
    <location>
        <begin position="173"/>
        <end position="196"/>
    </location>
</feature>
<feature type="non-terminal residue" evidence="2">
    <location>
        <position position="1"/>
    </location>
</feature>
<reference evidence="2" key="1">
    <citation type="journal article" date="2020" name="Fungal Divers.">
        <title>Resolving the Mortierellaceae phylogeny through synthesis of multi-gene phylogenetics and phylogenomics.</title>
        <authorList>
            <person name="Vandepol N."/>
            <person name="Liber J."/>
            <person name="Desiro A."/>
            <person name="Na H."/>
            <person name="Kennedy M."/>
            <person name="Barry K."/>
            <person name="Grigoriev I.V."/>
            <person name="Miller A.N."/>
            <person name="O'Donnell K."/>
            <person name="Stajich J.E."/>
            <person name="Bonito G."/>
        </authorList>
    </citation>
    <scope>NUCLEOTIDE SEQUENCE</scope>
    <source>
        <strain evidence="2">CK1249</strain>
    </source>
</reference>
<dbReference type="GO" id="GO:0016592">
    <property type="term" value="C:mediator complex"/>
    <property type="evidence" value="ECO:0007669"/>
    <property type="project" value="InterPro"/>
</dbReference>
<comment type="caution">
    <text evidence="2">The sequence shown here is derived from an EMBL/GenBank/DDBJ whole genome shotgun (WGS) entry which is preliminary data.</text>
</comment>
<feature type="region of interest" description="Disordered" evidence="1">
    <location>
        <begin position="274"/>
        <end position="315"/>
    </location>
</feature>
<dbReference type="OrthoDB" id="1938591at2759"/>
<organism evidence="2 3">
    <name type="scientific">Mortierella alpina</name>
    <name type="common">Oleaginous fungus</name>
    <name type="synonym">Mortierella renispora</name>
    <dbReference type="NCBI Taxonomy" id="64518"/>
    <lineage>
        <taxon>Eukaryota</taxon>
        <taxon>Fungi</taxon>
        <taxon>Fungi incertae sedis</taxon>
        <taxon>Mucoromycota</taxon>
        <taxon>Mortierellomycotina</taxon>
        <taxon>Mortierellomycetes</taxon>
        <taxon>Mortierellales</taxon>
        <taxon>Mortierellaceae</taxon>
        <taxon>Mortierella</taxon>
    </lineage>
</organism>
<feature type="compositionally biased region" description="Low complexity" evidence="1">
    <location>
        <begin position="274"/>
        <end position="286"/>
    </location>
</feature>
<feature type="compositionally biased region" description="Polar residues" evidence="1">
    <location>
        <begin position="219"/>
        <end position="234"/>
    </location>
</feature>
<protein>
    <submittedName>
        <fullName evidence="2">Uncharacterized protein</fullName>
    </submittedName>
</protein>
<dbReference type="InterPro" id="IPR008626">
    <property type="entry name" value="Mediator_Med15_fun"/>
</dbReference>
<proteinExistence type="predicted"/>
<dbReference type="EMBL" id="JAAAHY010002129">
    <property type="protein sequence ID" value="KAF9945287.1"/>
    <property type="molecule type" value="Genomic_DNA"/>
</dbReference>
<dbReference type="Pfam" id="PF05397">
    <property type="entry name" value="Med15_fungi"/>
    <property type="match status" value="1"/>
</dbReference>
<evidence type="ECO:0000313" key="2">
    <source>
        <dbReference type="EMBL" id="KAF9945287.1"/>
    </source>
</evidence>
<sequence>KFMFQDQLDALKLEQYTITPENLSKLKERLQHYFMWVKTEMANNGAAAAAVTGVATNMGLVSGAGAVPGLGAGPTVSAISASGAPVSIPTSSALVAGFTNNLSATNPVSAGVVSSAATAVSAQQPSMTPGPVNNVVKVGLTPADLKLPPPRKHNNSPPTSAFPASPRLEPGATSVSTPTNQQRAGSVSNNGVQGQPDTPKLSKAFPATAATDPLALSGAGTQDGTPGAQNLKPQEGASLTSSHLLLAQRARQLQQQQQQQAQLQLQQQQQQIVPQGQGPPLQQHLQTSQQAVPLLSQQQQQQQQQQPSPAISNGTALQPVNLETMTKDGLIQQHQMYQRILAGNGLQTKQMILAKMHLQKIQSELAKPHRQEQAPRWGAGVIPGNTSLSPVMSVTSTSQPLAGLTAQQGVQQGLQPKMLSMEVTPQIKALQQVHENKVQPVQPMDPLEFLTSTYKTLNRMDEHGAVGDEVVAKESMFMLHNTFEGFVGKRIGNGPGKDVYDEGPRKRVKRDLEDEAIAELLLLNEDGRPDALMASYIDWADGIEAA</sequence>
<dbReference type="AlphaFoldDB" id="A0A9P6IRL1"/>